<dbReference type="SUPFAM" id="SSF56112">
    <property type="entry name" value="Protein kinase-like (PK-like)"/>
    <property type="match status" value="1"/>
</dbReference>
<dbReference type="EMBL" id="KB445797">
    <property type="protein sequence ID" value="EMD36817.1"/>
    <property type="molecule type" value="Genomic_DNA"/>
</dbReference>
<dbReference type="HOGENOM" id="CLU_897143_0_0_1"/>
<dbReference type="AlphaFoldDB" id="M2REC9"/>
<dbReference type="InterPro" id="IPR011009">
    <property type="entry name" value="Kinase-like_dom_sf"/>
</dbReference>
<keyword evidence="2" id="KW-1185">Reference proteome</keyword>
<sequence length="310" mass="35071">MSLTIPADILPRNERYGSASNYILTLKKTGDHPLISETERTLVLSAENMELIYDYGTFTHSTALTRVYRVRVSTGGAALDLACKFGYSTEKLAALRNEAGHYLGNLKELQGKHVPVFFGLYEGKGGFQETLDLACLITIYSGEPVTSYNEELSPQVVQNIADAYQAIHRAGIWTNNYHEYNSLMDDNGKITVIDFDDASLHDCHATYRPVYNAPRPPIEDLGKCPELHRLCDFFEVWLPSFIVVNRHFIDLPITVEEIVDLAEGWKGYPLSGEEARAQGKAALDKIRDDWIRRGCEVPEKWWQYESQAED</sequence>
<evidence type="ECO:0008006" key="3">
    <source>
        <dbReference type="Google" id="ProtNLM"/>
    </source>
</evidence>
<protein>
    <recommendedName>
        <fullName evidence="3">Protein kinase domain-containing protein</fullName>
    </recommendedName>
</protein>
<evidence type="ECO:0000313" key="2">
    <source>
        <dbReference type="Proteomes" id="UP000016930"/>
    </source>
</evidence>
<dbReference type="Proteomes" id="UP000016930">
    <property type="component" value="Unassembled WGS sequence"/>
</dbReference>
<dbReference type="OrthoDB" id="2740102at2759"/>
<evidence type="ECO:0000313" key="1">
    <source>
        <dbReference type="EMBL" id="EMD36817.1"/>
    </source>
</evidence>
<name>M2REC9_CERS8</name>
<gene>
    <name evidence="1" type="ORF">CERSUDRAFT_95090</name>
</gene>
<accession>M2REC9</accession>
<organism evidence="1 2">
    <name type="scientific">Ceriporiopsis subvermispora (strain B)</name>
    <name type="common">White-rot fungus</name>
    <name type="synonym">Gelatoporia subvermispora</name>
    <dbReference type="NCBI Taxonomy" id="914234"/>
    <lineage>
        <taxon>Eukaryota</taxon>
        <taxon>Fungi</taxon>
        <taxon>Dikarya</taxon>
        <taxon>Basidiomycota</taxon>
        <taxon>Agaricomycotina</taxon>
        <taxon>Agaricomycetes</taxon>
        <taxon>Polyporales</taxon>
        <taxon>Gelatoporiaceae</taxon>
        <taxon>Gelatoporia</taxon>
    </lineage>
</organism>
<reference evidence="1 2" key="1">
    <citation type="journal article" date="2012" name="Proc. Natl. Acad. Sci. U.S.A.">
        <title>Comparative genomics of Ceriporiopsis subvermispora and Phanerochaete chrysosporium provide insight into selective ligninolysis.</title>
        <authorList>
            <person name="Fernandez-Fueyo E."/>
            <person name="Ruiz-Duenas F.J."/>
            <person name="Ferreira P."/>
            <person name="Floudas D."/>
            <person name="Hibbett D.S."/>
            <person name="Canessa P."/>
            <person name="Larrondo L.F."/>
            <person name="James T.Y."/>
            <person name="Seelenfreund D."/>
            <person name="Lobos S."/>
            <person name="Polanco R."/>
            <person name="Tello M."/>
            <person name="Honda Y."/>
            <person name="Watanabe T."/>
            <person name="Watanabe T."/>
            <person name="Ryu J.S."/>
            <person name="Kubicek C.P."/>
            <person name="Schmoll M."/>
            <person name="Gaskell J."/>
            <person name="Hammel K.E."/>
            <person name="St John F.J."/>
            <person name="Vanden Wymelenberg A."/>
            <person name="Sabat G."/>
            <person name="Splinter BonDurant S."/>
            <person name="Syed K."/>
            <person name="Yadav J.S."/>
            <person name="Doddapaneni H."/>
            <person name="Subramanian V."/>
            <person name="Lavin J.L."/>
            <person name="Oguiza J.A."/>
            <person name="Perez G."/>
            <person name="Pisabarro A.G."/>
            <person name="Ramirez L."/>
            <person name="Santoyo F."/>
            <person name="Master E."/>
            <person name="Coutinho P.M."/>
            <person name="Henrissat B."/>
            <person name="Lombard V."/>
            <person name="Magnuson J.K."/>
            <person name="Kuees U."/>
            <person name="Hori C."/>
            <person name="Igarashi K."/>
            <person name="Samejima M."/>
            <person name="Held B.W."/>
            <person name="Barry K.W."/>
            <person name="LaButti K.M."/>
            <person name="Lapidus A."/>
            <person name="Lindquist E.A."/>
            <person name="Lucas S.M."/>
            <person name="Riley R."/>
            <person name="Salamov A.A."/>
            <person name="Hoffmeister D."/>
            <person name="Schwenk D."/>
            <person name="Hadar Y."/>
            <person name="Yarden O."/>
            <person name="de Vries R.P."/>
            <person name="Wiebenga A."/>
            <person name="Stenlid J."/>
            <person name="Eastwood D."/>
            <person name="Grigoriev I.V."/>
            <person name="Berka R.M."/>
            <person name="Blanchette R.A."/>
            <person name="Kersten P."/>
            <person name="Martinez A.T."/>
            <person name="Vicuna R."/>
            <person name="Cullen D."/>
        </authorList>
    </citation>
    <scope>NUCLEOTIDE SEQUENCE [LARGE SCALE GENOMIC DNA]</scope>
    <source>
        <strain evidence="1 2">B</strain>
    </source>
</reference>
<proteinExistence type="predicted"/>
<dbReference type="STRING" id="914234.M2REC9"/>